<dbReference type="AlphaFoldDB" id="A0A6G1LIH2"/>
<accession>A0A6G1LIH2</accession>
<organism evidence="2 3">
    <name type="scientific">Teratosphaeria nubilosa</name>
    <dbReference type="NCBI Taxonomy" id="161662"/>
    <lineage>
        <taxon>Eukaryota</taxon>
        <taxon>Fungi</taxon>
        <taxon>Dikarya</taxon>
        <taxon>Ascomycota</taxon>
        <taxon>Pezizomycotina</taxon>
        <taxon>Dothideomycetes</taxon>
        <taxon>Dothideomycetidae</taxon>
        <taxon>Mycosphaerellales</taxon>
        <taxon>Teratosphaeriaceae</taxon>
        <taxon>Teratosphaeria</taxon>
    </lineage>
</organism>
<keyword evidence="3" id="KW-1185">Reference proteome</keyword>
<evidence type="ECO:0000313" key="2">
    <source>
        <dbReference type="EMBL" id="KAF2772369.1"/>
    </source>
</evidence>
<protein>
    <submittedName>
        <fullName evidence="2">Uncharacterized protein</fullName>
    </submittedName>
</protein>
<dbReference type="OrthoDB" id="5387413at2759"/>
<gene>
    <name evidence="2" type="ORF">EJ03DRAFT_324793</name>
</gene>
<dbReference type="Proteomes" id="UP000799436">
    <property type="component" value="Unassembled WGS sequence"/>
</dbReference>
<proteinExistence type="predicted"/>
<evidence type="ECO:0000313" key="3">
    <source>
        <dbReference type="Proteomes" id="UP000799436"/>
    </source>
</evidence>
<feature type="region of interest" description="Disordered" evidence="1">
    <location>
        <begin position="1"/>
        <end position="40"/>
    </location>
</feature>
<name>A0A6G1LIH2_9PEZI</name>
<evidence type="ECO:0000256" key="1">
    <source>
        <dbReference type="SAM" id="MobiDB-lite"/>
    </source>
</evidence>
<dbReference type="EMBL" id="ML995815">
    <property type="protein sequence ID" value="KAF2772369.1"/>
    <property type="molecule type" value="Genomic_DNA"/>
</dbReference>
<sequence length="255" mass="29689">MPSQSRAQYRTVEVRPEGPKKPSNLAPSSPTPGSPGKSVHWDKDSIVKAATRQLKPVEQWSLYYFESHARQCCACLNPLDVYQSGRRLCETGYSLAQDVAEHVFRHDGVVYSCIKEDYKLVPVELPDEYYQTVQLLRAKERKLKKLGRPKPIISHDSTAVRQPGIIYDDYTRKEVIIEPGRTPRRHDSKHKKAVVVNDADEQRQPAPAVQEQKERRGSLYYEDLKRRRKEAYRVEVRIPERERRTRRHSCYVDDC</sequence>
<reference evidence="2" key="1">
    <citation type="journal article" date="2020" name="Stud. Mycol.">
        <title>101 Dothideomycetes genomes: a test case for predicting lifestyles and emergence of pathogens.</title>
        <authorList>
            <person name="Haridas S."/>
            <person name="Albert R."/>
            <person name="Binder M."/>
            <person name="Bloem J."/>
            <person name="Labutti K."/>
            <person name="Salamov A."/>
            <person name="Andreopoulos B."/>
            <person name="Baker S."/>
            <person name="Barry K."/>
            <person name="Bills G."/>
            <person name="Bluhm B."/>
            <person name="Cannon C."/>
            <person name="Castanera R."/>
            <person name="Culley D."/>
            <person name="Daum C."/>
            <person name="Ezra D."/>
            <person name="Gonzalez J."/>
            <person name="Henrissat B."/>
            <person name="Kuo A."/>
            <person name="Liang C."/>
            <person name="Lipzen A."/>
            <person name="Lutzoni F."/>
            <person name="Magnuson J."/>
            <person name="Mondo S."/>
            <person name="Nolan M."/>
            <person name="Ohm R."/>
            <person name="Pangilinan J."/>
            <person name="Park H.-J."/>
            <person name="Ramirez L."/>
            <person name="Alfaro M."/>
            <person name="Sun H."/>
            <person name="Tritt A."/>
            <person name="Yoshinaga Y."/>
            <person name="Zwiers L.-H."/>
            <person name="Turgeon B."/>
            <person name="Goodwin S."/>
            <person name="Spatafora J."/>
            <person name="Crous P."/>
            <person name="Grigoriev I."/>
        </authorList>
    </citation>
    <scope>NUCLEOTIDE SEQUENCE</scope>
    <source>
        <strain evidence="2">CBS 116005</strain>
    </source>
</reference>
<feature type="region of interest" description="Disordered" evidence="1">
    <location>
        <begin position="198"/>
        <end position="217"/>
    </location>
</feature>